<organism evidence="2 3">
    <name type="scientific">Funneliformis caledonium</name>
    <dbReference type="NCBI Taxonomy" id="1117310"/>
    <lineage>
        <taxon>Eukaryota</taxon>
        <taxon>Fungi</taxon>
        <taxon>Fungi incertae sedis</taxon>
        <taxon>Mucoromycota</taxon>
        <taxon>Glomeromycotina</taxon>
        <taxon>Glomeromycetes</taxon>
        <taxon>Glomerales</taxon>
        <taxon>Glomeraceae</taxon>
        <taxon>Funneliformis</taxon>
    </lineage>
</organism>
<keyword evidence="1" id="KW-0472">Membrane</keyword>
<gene>
    <name evidence="2" type="ORF">FCALED_LOCUS2103</name>
</gene>
<name>A0A9N8W1G7_9GLOM</name>
<evidence type="ECO:0000313" key="3">
    <source>
        <dbReference type="Proteomes" id="UP000789570"/>
    </source>
</evidence>
<comment type="caution">
    <text evidence="2">The sequence shown here is derived from an EMBL/GenBank/DDBJ whole genome shotgun (WGS) entry which is preliminary data.</text>
</comment>
<dbReference type="AlphaFoldDB" id="A0A9N8W1G7"/>
<dbReference type="OrthoDB" id="2372055at2759"/>
<sequence>MADQNNNNEINEIQKFVNLWSETYKPLAWTSIVYFVFWYPPWTLFCLAWVTFTALISLVSLIIPPLGYCFCIGSVISWRSLARIELLTVSYCINPKNFIKDSITEIERNGGLFYPITKISPTRTAFPGYIQFGAEFVSHQHTRNCFFYFTFYKTFTLLLFVVLFPVFLLISLPPFTLFGLPLACKFTREFGEEIVVHARLQIQHAFTSTFVLDPFTIPMKLFNKLTIHEKAILDEITEIVDKIEK</sequence>
<feature type="transmembrane region" description="Helical" evidence="1">
    <location>
        <begin position="27"/>
        <end position="48"/>
    </location>
</feature>
<protein>
    <submittedName>
        <fullName evidence="2">16127_t:CDS:1</fullName>
    </submittedName>
</protein>
<proteinExistence type="predicted"/>
<keyword evidence="1" id="KW-0812">Transmembrane</keyword>
<accession>A0A9N8W1G7</accession>
<feature type="transmembrane region" description="Helical" evidence="1">
    <location>
        <begin position="157"/>
        <end position="180"/>
    </location>
</feature>
<keyword evidence="1" id="KW-1133">Transmembrane helix</keyword>
<feature type="transmembrane region" description="Helical" evidence="1">
    <location>
        <begin position="55"/>
        <end position="78"/>
    </location>
</feature>
<dbReference type="Proteomes" id="UP000789570">
    <property type="component" value="Unassembled WGS sequence"/>
</dbReference>
<dbReference type="EMBL" id="CAJVPQ010000303">
    <property type="protein sequence ID" value="CAG8468521.1"/>
    <property type="molecule type" value="Genomic_DNA"/>
</dbReference>
<reference evidence="2" key="1">
    <citation type="submission" date="2021-06" db="EMBL/GenBank/DDBJ databases">
        <authorList>
            <person name="Kallberg Y."/>
            <person name="Tangrot J."/>
            <person name="Rosling A."/>
        </authorList>
    </citation>
    <scope>NUCLEOTIDE SEQUENCE</scope>
    <source>
        <strain evidence="2">UK204</strain>
    </source>
</reference>
<evidence type="ECO:0000256" key="1">
    <source>
        <dbReference type="SAM" id="Phobius"/>
    </source>
</evidence>
<evidence type="ECO:0000313" key="2">
    <source>
        <dbReference type="EMBL" id="CAG8468521.1"/>
    </source>
</evidence>
<keyword evidence="3" id="KW-1185">Reference proteome</keyword>